<feature type="transmembrane region" description="Helical" evidence="1">
    <location>
        <begin position="28"/>
        <end position="48"/>
    </location>
</feature>
<evidence type="ECO:0000313" key="3">
    <source>
        <dbReference type="Proteomes" id="UP001432014"/>
    </source>
</evidence>
<sequence length="52" mass="5441">MFLTVGTGFLAFTSGSLARQIITGTLFAITVMGLLADVVGRLVLRWAVRGAA</sequence>
<dbReference type="EMBL" id="CP108482">
    <property type="protein sequence ID" value="WUS61045.1"/>
    <property type="molecule type" value="Genomic_DNA"/>
</dbReference>
<gene>
    <name evidence="2" type="ORF">OG469_39465</name>
</gene>
<name>A0ABZ1WJD4_9ACTN</name>
<proteinExistence type="predicted"/>
<dbReference type="Proteomes" id="UP001432014">
    <property type="component" value="Chromosome"/>
</dbReference>
<evidence type="ECO:0000313" key="2">
    <source>
        <dbReference type="EMBL" id="WUS61045.1"/>
    </source>
</evidence>
<keyword evidence="1" id="KW-0472">Membrane</keyword>
<dbReference type="RefSeq" id="WP_329611705.1">
    <property type="nucleotide sequence ID" value="NZ_CP108482.1"/>
</dbReference>
<accession>A0ABZ1WJD4</accession>
<keyword evidence="3" id="KW-1185">Reference proteome</keyword>
<keyword evidence="1" id="KW-0812">Transmembrane</keyword>
<evidence type="ECO:0000256" key="1">
    <source>
        <dbReference type="SAM" id="Phobius"/>
    </source>
</evidence>
<keyword evidence="1" id="KW-1133">Transmembrane helix</keyword>
<protein>
    <submittedName>
        <fullName evidence="2">Uncharacterized protein</fullName>
    </submittedName>
</protein>
<organism evidence="2 3">
    <name type="scientific">Kitasatospora herbaricolor</name>
    <dbReference type="NCBI Taxonomy" id="68217"/>
    <lineage>
        <taxon>Bacteria</taxon>
        <taxon>Bacillati</taxon>
        <taxon>Actinomycetota</taxon>
        <taxon>Actinomycetes</taxon>
        <taxon>Kitasatosporales</taxon>
        <taxon>Streptomycetaceae</taxon>
        <taxon>Kitasatospora</taxon>
    </lineage>
</organism>
<reference evidence="2 3" key="1">
    <citation type="submission" date="2022-10" db="EMBL/GenBank/DDBJ databases">
        <title>The complete genomes of actinobacterial strains from the NBC collection.</title>
        <authorList>
            <person name="Joergensen T.S."/>
            <person name="Alvarez Arevalo M."/>
            <person name="Sterndorff E.B."/>
            <person name="Faurdal D."/>
            <person name="Vuksanovic O."/>
            <person name="Mourched A.-S."/>
            <person name="Charusanti P."/>
            <person name="Shaw S."/>
            <person name="Blin K."/>
            <person name="Weber T."/>
        </authorList>
    </citation>
    <scope>NUCLEOTIDE SEQUENCE [LARGE SCALE GENOMIC DNA]</scope>
    <source>
        <strain evidence="2 3">NBC_01247</strain>
    </source>
</reference>